<reference evidence="4" key="1">
    <citation type="submission" date="2021-07" db="EMBL/GenBank/DDBJ databases">
        <authorList>
            <person name="Durling M."/>
        </authorList>
    </citation>
    <scope>NUCLEOTIDE SEQUENCE</scope>
</reference>
<keyword evidence="1" id="KW-0285">Flavoprotein</keyword>
<dbReference type="PANTHER" id="PTHR32332:SF31">
    <property type="entry name" value="2-NITROPROPANE DIOXYGENASE FAMILY, PUTATIVE (AFU_ORTHOLOGUE AFUA_2G09850)-RELATED"/>
    <property type="match status" value="1"/>
</dbReference>
<organism evidence="4 5">
    <name type="scientific">Hymenoscyphus fraxineus</name>
    <dbReference type="NCBI Taxonomy" id="746836"/>
    <lineage>
        <taxon>Eukaryota</taxon>
        <taxon>Fungi</taxon>
        <taxon>Dikarya</taxon>
        <taxon>Ascomycota</taxon>
        <taxon>Pezizomycotina</taxon>
        <taxon>Leotiomycetes</taxon>
        <taxon>Helotiales</taxon>
        <taxon>Helotiaceae</taxon>
        <taxon>Hymenoscyphus</taxon>
    </lineage>
</organism>
<evidence type="ECO:0000256" key="2">
    <source>
        <dbReference type="ARBA" id="ARBA00022643"/>
    </source>
</evidence>
<gene>
    <name evidence="4" type="ORF">HYFRA_00002427</name>
</gene>
<dbReference type="SUPFAM" id="SSF51412">
    <property type="entry name" value="Inosine monophosphate dehydrogenase (IMPDH)"/>
    <property type="match status" value="1"/>
</dbReference>
<evidence type="ECO:0000313" key="5">
    <source>
        <dbReference type="Proteomes" id="UP000696280"/>
    </source>
</evidence>
<evidence type="ECO:0008006" key="6">
    <source>
        <dbReference type="Google" id="ProtNLM"/>
    </source>
</evidence>
<keyword evidence="5" id="KW-1185">Reference proteome</keyword>
<dbReference type="Pfam" id="PF03060">
    <property type="entry name" value="NMO"/>
    <property type="match status" value="1"/>
</dbReference>
<proteinExistence type="predicted"/>
<dbReference type="EMBL" id="CAJVRL010000103">
    <property type="protein sequence ID" value="CAG8960890.1"/>
    <property type="molecule type" value="Genomic_DNA"/>
</dbReference>
<dbReference type="OrthoDB" id="10265891at2759"/>
<sequence>MASPQQLRTTVTDLLKIKHPIILAGMNVAAGPKLAAAVTNAGGLGVLGGIGYTPDMLREQIAELKSFLDDQSAPFGVDLLLPQVGGSARKTKYASHAEIYPMMITIQAKADVYDYTKGKLDELITIIIESGAKLFVSAVGVPPKHVVERLHKAGILYANMIGHPKHVKKCLDLGVDIICAQGGEGGGHTGDVPTTVLIPAVVELCKGKTSPMSGAPVQVVAAGGIYNGQTVAAALMMGASAVWVGTRFILTDEAGASKAHQEAVRTAGHDDNVRTIIFTGRPLRVRTNPYIINWEENRAAEIKELTGKGVIPVEHDFETLGDDLDDETMDNARPFLMGKAAAVVNEKKSAKGVVDELVGDAVKWIQKGEKMIAKL</sequence>
<comment type="caution">
    <text evidence="4">The sequence shown here is derived from an EMBL/GenBank/DDBJ whole genome shotgun (WGS) entry which is preliminary data.</text>
</comment>
<dbReference type="GO" id="GO:0018580">
    <property type="term" value="F:nitronate monooxygenase activity"/>
    <property type="evidence" value="ECO:0007669"/>
    <property type="project" value="InterPro"/>
</dbReference>
<dbReference type="Proteomes" id="UP000696280">
    <property type="component" value="Unassembled WGS sequence"/>
</dbReference>
<protein>
    <recommendedName>
        <fullName evidence="6">2-nitropropane dioxygenase</fullName>
    </recommendedName>
</protein>
<accession>A0A9N9PYZ5</accession>
<dbReference type="Gene3D" id="3.20.20.70">
    <property type="entry name" value="Aldolase class I"/>
    <property type="match status" value="1"/>
</dbReference>
<dbReference type="CDD" id="cd04730">
    <property type="entry name" value="NPD_like"/>
    <property type="match status" value="1"/>
</dbReference>
<dbReference type="InterPro" id="IPR004136">
    <property type="entry name" value="NMO"/>
</dbReference>
<dbReference type="AlphaFoldDB" id="A0A9N9PYZ5"/>
<dbReference type="InterPro" id="IPR013785">
    <property type="entry name" value="Aldolase_TIM"/>
</dbReference>
<evidence type="ECO:0000256" key="3">
    <source>
        <dbReference type="ARBA" id="ARBA00023002"/>
    </source>
</evidence>
<dbReference type="PANTHER" id="PTHR32332">
    <property type="entry name" value="2-NITROPROPANE DIOXYGENASE"/>
    <property type="match status" value="1"/>
</dbReference>
<keyword evidence="2" id="KW-0288">FMN</keyword>
<name>A0A9N9PYZ5_9HELO</name>
<evidence type="ECO:0000313" key="4">
    <source>
        <dbReference type="EMBL" id="CAG8960890.1"/>
    </source>
</evidence>
<keyword evidence="3" id="KW-0560">Oxidoreductase</keyword>
<evidence type="ECO:0000256" key="1">
    <source>
        <dbReference type="ARBA" id="ARBA00022630"/>
    </source>
</evidence>